<dbReference type="PANTHER" id="PTHR13677:SF0">
    <property type="entry name" value="LD41638P"/>
    <property type="match status" value="1"/>
</dbReference>
<dbReference type="GO" id="GO:0055037">
    <property type="term" value="C:recycling endosome"/>
    <property type="evidence" value="ECO:0007669"/>
    <property type="project" value="TreeGrafter"/>
</dbReference>
<dbReference type="EMBL" id="GL832964">
    <property type="protein sequence ID" value="EGD72654.1"/>
    <property type="molecule type" value="Genomic_DNA"/>
</dbReference>
<dbReference type="RefSeq" id="XP_004994477.1">
    <property type="nucleotide sequence ID" value="XM_004994420.1"/>
</dbReference>
<dbReference type="InParanoid" id="F2U8E6"/>
<gene>
    <name evidence="2" type="ORF">PTSG_12161</name>
</gene>
<keyword evidence="3" id="KW-1185">Reference proteome</keyword>
<sequence length="148" mass="16146">MDDAVRTTTTTNNEKKVTAVRGSAGMKGSTHHHPGQGRRGRSMGVDDSGSGSLVGDITAYSKLDWDRFSQWVVCIAAVTFDLEAGQDIEEMLPSQHTFPKAITDNIKGLAFPDNNSGCVGDMSYTFRFKNHARRPHSQQTQRPATACT</sequence>
<evidence type="ECO:0000313" key="2">
    <source>
        <dbReference type="EMBL" id="EGD72654.1"/>
    </source>
</evidence>
<organism evidence="3">
    <name type="scientific">Salpingoeca rosetta (strain ATCC 50818 / BSB-021)</name>
    <dbReference type="NCBI Taxonomy" id="946362"/>
    <lineage>
        <taxon>Eukaryota</taxon>
        <taxon>Choanoflagellata</taxon>
        <taxon>Craspedida</taxon>
        <taxon>Salpingoecidae</taxon>
        <taxon>Salpingoeca</taxon>
    </lineage>
</organism>
<evidence type="ECO:0000313" key="3">
    <source>
        <dbReference type="Proteomes" id="UP000007799"/>
    </source>
</evidence>
<dbReference type="KEGG" id="sre:PTSG_12161"/>
<dbReference type="AlphaFoldDB" id="F2U8E6"/>
<reference evidence="2" key="1">
    <citation type="submission" date="2009-08" db="EMBL/GenBank/DDBJ databases">
        <title>Annotation of Salpingoeca rosetta.</title>
        <authorList>
            <consortium name="The Broad Institute Genome Sequencing Platform"/>
            <person name="Russ C."/>
            <person name="Cuomo C."/>
            <person name="Burger G."/>
            <person name="Gray M.W."/>
            <person name="Holland P.W.H."/>
            <person name="King N."/>
            <person name="Lang F.B.F."/>
            <person name="Roger A.J."/>
            <person name="Ruiz-Trillo I."/>
            <person name="Young S.K."/>
            <person name="Zeng Q."/>
            <person name="Gargeya S."/>
            <person name="Alvarado L."/>
            <person name="Berlin A."/>
            <person name="Chapman S.B."/>
            <person name="Chen Z."/>
            <person name="Freedman E."/>
            <person name="Gellesch M."/>
            <person name="Goldberg J."/>
            <person name="Griggs A."/>
            <person name="Gujja S."/>
            <person name="Heilman E."/>
            <person name="Heiman D."/>
            <person name="Howarth C."/>
            <person name="Mehta T."/>
            <person name="Neiman D."/>
            <person name="Pearson M."/>
            <person name="Roberts A."/>
            <person name="Saif S."/>
            <person name="Shea T."/>
            <person name="Shenoy N."/>
            <person name="Sisk P."/>
            <person name="Stolte C."/>
            <person name="Sykes S."/>
            <person name="White J."/>
            <person name="Yandava C."/>
            <person name="Haas B."/>
            <person name="Nusbaum C."/>
            <person name="Birren B."/>
        </authorList>
    </citation>
    <scope>NUCLEOTIDE SEQUENCE [LARGE SCALE GENOMIC DNA]</scope>
    <source>
        <strain evidence="2">ATCC 50818</strain>
    </source>
</reference>
<dbReference type="Proteomes" id="UP000007799">
    <property type="component" value="Unassembled WGS sequence"/>
</dbReference>
<accession>F2U8E6</accession>
<protein>
    <submittedName>
        <fullName evidence="2">Uncharacterized protein</fullName>
    </submittedName>
</protein>
<name>F2U8E6_SALR5</name>
<feature type="compositionally biased region" description="Basic residues" evidence="1">
    <location>
        <begin position="29"/>
        <end position="41"/>
    </location>
</feature>
<dbReference type="eggNOG" id="KOG2432">
    <property type="taxonomic scope" value="Eukaryota"/>
</dbReference>
<proteinExistence type="predicted"/>
<dbReference type="PANTHER" id="PTHR13677">
    <property type="entry name" value="LD41638P"/>
    <property type="match status" value="1"/>
</dbReference>
<dbReference type="OrthoDB" id="10265409at2759"/>
<evidence type="ECO:0000256" key="1">
    <source>
        <dbReference type="SAM" id="MobiDB-lite"/>
    </source>
</evidence>
<dbReference type="GO" id="GO:0005085">
    <property type="term" value="F:guanyl-nucleotide exchange factor activity"/>
    <property type="evidence" value="ECO:0007669"/>
    <property type="project" value="InterPro"/>
</dbReference>
<feature type="region of interest" description="Disordered" evidence="1">
    <location>
        <begin position="1"/>
        <end position="49"/>
    </location>
</feature>
<dbReference type="InterPro" id="IPR024224">
    <property type="entry name" value="DENND6"/>
</dbReference>
<dbReference type="GeneID" id="16075060"/>